<dbReference type="AlphaFoldDB" id="A0AA95BTI4"/>
<reference evidence="1" key="1">
    <citation type="submission" date="2022-08" db="EMBL/GenBank/DDBJ databases">
        <title>Genome Sequencing of Bacteroides fragilis Group Isolates with Nanopore Technology.</title>
        <authorList>
            <person name="Tisza M.J."/>
            <person name="Smith D."/>
            <person name="Dekker J.P."/>
        </authorList>
    </citation>
    <scope>NUCLEOTIDE SEQUENCE</scope>
    <source>
        <strain evidence="1">BFG-474</strain>
    </source>
</reference>
<proteinExistence type="predicted"/>
<evidence type="ECO:0000313" key="2">
    <source>
        <dbReference type="Proteomes" id="UP001060260"/>
    </source>
</evidence>
<accession>A0AA95BTI4</accession>
<dbReference type="EMBL" id="CP103166">
    <property type="protein sequence ID" value="UVQ95114.1"/>
    <property type="molecule type" value="Genomic_DNA"/>
</dbReference>
<protein>
    <submittedName>
        <fullName evidence="1">Uncharacterized protein</fullName>
    </submittedName>
</protein>
<evidence type="ECO:0000313" key="1">
    <source>
        <dbReference type="EMBL" id="UVQ95114.1"/>
    </source>
</evidence>
<sequence length="81" mass="9544">MNREELQGIFNYLNEKYNEYYFANNNQKKIIENQVRTYAQNLDKELYLTLNEGSASGLFRHGFVETDLTQSLKILKSMIEG</sequence>
<gene>
    <name evidence="1" type="ORF">NXW23_11840</name>
</gene>
<dbReference type="Proteomes" id="UP001060260">
    <property type="component" value="Chromosome"/>
</dbReference>
<name>A0AA95BTI4_9BACE</name>
<organism evidence="1 2">
    <name type="scientific">Bacteroides caccae</name>
    <dbReference type="NCBI Taxonomy" id="47678"/>
    <lineage>
        <taxon>Bacteria</taxon>
        <taxon>Pseudomonadati</taxon>
        <taxon>Bacteroidota</taxon>
        <taxon>Bacteroidia</taxon>
        <taxon>Bacteroidales</taxon>
        <taxon>Bacteroidaceae</taxon>
        <taxon>Bacteroides</taxon>
    </lineage>
</organism>